<keyword evidence="8" id="KW-0812">Transmembrane</keyword>
<dbReference type="PROSITE" id="PS50111">
    <property type="entry name" value="CHEMOTAXIS_TRANSDUC_2"/>
    <property type="match status" value="1"/>
</dbReference>
<evidence type="ECO:0000256" key="8">
    <source>
        <dbReference type="SAM" id="Phobius"/>
    </source>
</evidence>
<evidence type="ECO:0000256" key="5">
    <source>
        <dbReference type="ARBA" id="ARBA00029447"/>
    </source>
</evidence>
<dbReference type="EMBL" id="JACDUU010000002">
    <property type="protein sequence ID" value="MBA2870938.1"/>
    <property type="molecule type" value="Genomic_DNA"/>
</dbReference>
<keyword evidence="2" id="KW-1003">Cell membrane</keyword>
<dbReference type="SUPFAM" id="SSF58104">
    <property type="entry name" value="Methyl-accepting chemotaxis protein (MCP) signaling domain"/>
    <property type="match status" value="1"/>
</dbReference>
<protein>
    <submittedName>
        <fullName evidence="11">Methyl-accepting chemotaxis protein</fullName>
    </submittedName>
</protein>
<dbReference type="GO" id="GO:0007165">
    <property type="term" value="P:signal transduction"/>
    <property type="evidence" value="ECO:0007669"/>
    <property type="project" value="UniProtKB-KW"/>
</dbReference>
<dbReference type="InterPro" id="IPR007891">
    <property type="entry name" value="CHASE3"/>
</dbReference>
<dbReference type="PROSITE" id="PS50885">
    <property type="entry name" value="HAMP"/>
    <property type="match status" value="1"/>
</dbReference>
<gene>
    <name evidence="11" type="ORF">HNQ85_001208</name>
</gene>
<evidence type="ECO:0000256" key="6">
    <source>
        <dbReference type="PROSITE-ProRule" id="PRU00284"/>
    </source>
</evidence>
<dbReference type="CDD" id="cd06225">
    <property type="entry name" value="HAMP"/>
    <property type="match status" value="1"/>
</dbReference>
<comment type="similarity">
    <text evidence="5">Belongs to the methyl-accepting chemotaxis (MCP) protein family.</text>
</comment>
<dbReference type="Gene3D" id="6.10.340.10">
    <property type="match status" value="1"/>
</dbReference>
<name>A0A7W0BUL3_9BACL</name>
<dbReference type="PANTHER" id="PTHR32089:SF112">
    <property type="entry name" value="LYSOZYME-LIKE PROTEIN-RELATED"/>
    <property type="match status" value="1"/>
</dbReference>
<accession>A0A7W0BUL3</accession>
<dbReference type="Gene3D" id="1.10.287.950">
    <property type="entry name" value="Methyl-accepting chemotaxis protein"/>
    <property type="match status" value="1"/>
</dbReference>
<keyword evidence="12" id="KW-1185">Reference proteome</keyword>
<dbReference type="Pfam" id="PF05227">
    <property type="entry name" value="CHASE3"/>
    <property type="match status" value="1"/>
</dbReference>
<organism evidence="11 12">
    <name type="scientific">[Anoxybacillus] calidus</name>
    <dbReference type="NCBI Taxonomy" id="575178"/>
    <lineage>
        <taxon>Bacteria</taxon>
        <taxon>Bacillati</taxon>
        <taxon>Bacillota</taxon>
        <taxon>Bacilli</taxon>
        <taxon>Bacillales</taxon>
        <taxon>Anoxybacillaceae</taxon>
        <taxon>Paranoxybacillus</taxon>
    </lineage>
</organism>
<dbReference type="CDD" id="cd11386">
    <property type="entry name" value="MCP_signal"/>
    <property type="match status" value="1"/>
</dbReference>
<feature type="domain" description="HAMP" evidence="10">
    <location>
        <begin position="205"/>
        <end position="258"/>
    </location>
</feature>
<evidence type="ECO:0000256" key="7">
    <source>
        <dbReference type="SAM" id="Coils"/>
    </source>
</evidence>
<evidence type="ECO:0000256" key="3">
    <source>
        <dbReference type="ARBA" id="ARBA00023136"/>
    </source>
</evidence>
<keyword evidence="3 8" id="KW-0472">Membrane</keyword>
<keyword evidence="4 6" id="KW-0807">Transducer</keyword>
<dbReference type="SMART" id="SM00283">
    <property type="entry name" value="MA"/>
    <property type="match status" value="1"/>
</dbReference>
<reference evidence="11 12" key="1">
    <citation type="submission" date="2020-07" db="EMBL/GenBank/DDBJ databases">
        <title>Genomic Encyclopedia of Type Strains, Phase IV (KMG-IV): sequencing the most valuable type-strain genomes for metagenomic binning, comparative biology and taxonomic classification.</title>
        <authorList>
            <person name="Goeker M."/>
        </authorList>
    </citation>
    <scope>NUCLEOTIDE SEQUENCE [LARGE SCALE GENOMIC DNA]</scope>
    <source>
        <strain evidence="11 12">DSM 25220</strain>
    </source>
</reference>
<feature type="transmembrane region" description="Helical" evidence="8">
    <location>
        <begin position="184"/>
        <end position="203"/>
    </location>
</feature>
<sequence length="563" mass="60831">MKLTVRKKLFAGFLSVLIILSSIVAVSFYQISKVDRTYNKLIEEDAEQLLMTKDLLILMRKAQSSQRGYLLAGDETSLQIFSKAHDDYQALSKKLMEANIDSKEKRILEELNELEEEFYQFSNELFELKRQNKTAEYSALVITKGRELLNQVEEKVAELEDYEKAILSSNSKATSAEVESVKSFVLTLAIISVIAAIIIALYIGHIISSPVIAIAGAAQKIASGDLTVDEIKVKNKDEIGDLAKSFNQMVKNLRELIHQVASSAEQVAASAEELTASAEQTSKAAEQIAATMQEVAAGVDKQVQGVEETSQTVNEMSIGAQQIASNVQNVSSIAVETAEKATHGGKTIEVAIKQMNSINETVNGLAEAIKSLGERSKEIGQITNVITGIAEQTNLLALNAAIEAARAGEQGRGFAVVADEVRKLAEQSAQSTQQISQLISAIQEETNKAVQSMEAATKEVVEGIGVVNTAGESFHQIQNAVDEVTSHIQEISSAIQQMAAGTEQMVQSVQQIAKVAETSAAGTQEASSVTEEQLASMEEISSSAESLSHMAEELQMLIGKFKI</sequence>
<evidence type="ECO:0000256" key="2">
    <source>
        <dbReference type="ARBA" id="ARBA00022475"/>
    </source>
</evidence>
<evidence type="ECO:0000259" key="9">
    <source>
        <dbReference type="PROSITE" id="PS50111"/>
    </source>
</evidence>
<keyword evidence="7" id="KW-0175">Coiled coil</keyword>
<dbReference type="SMART" id="SM00304">
    <property type="entry name" value="HAMP"/>
    <property type="match status" value="1"/>
</dbReference>
<feature type="domain" description="Methyl-accepting transducer" evidence="9">
    <location>
        <begin position="277"/>
        <end position="513"/>
    </location>
</feature>
<proteinExistence type="inferred from homology"/>
<evidence type="ECO:0000313" key="12">
    <source>
        <dbReference type="Proteomes" id="UP000580891"/>
    </source>
</evidence>
<dbReference type="GO" id="GO:0005886">
    <property type="term" value="C:plasma membrane"/>
    <property type="evidence" value="ECO:0007669"/>
    <property type="project" value="UniProtKB-SubCell"/>
</dbReference>
<dbReference type="Pfam" id="PF00672">
    <property type="entry name" value="HAMP"/>
    <property type="match status" value="1"/>
</dbReference>
<evidence type="ECO:0000259" key="10">
    <source>
        <dbReference type="PROSITE" id="PS50885"/>
    </source>
</evidence>
<dbReference type="InterPro" id="IPR003660">
    <property type="entry name" value="HAMP_dom"/>
</dbReference>
<dbReference type="Proteomes" id="UP000580891">
    <property type="component" value="Unassembled WGS sequence"/>
</dbReference>
<feature type="coiled-coil region" evidence="7">
    <location>
        <begin position="93"/>
        <end position="165"/>
    </location>
</feature>
<evidence type="ECO:0000256" key="4">
    <source>
        <dbReference type="ARBA" id="ARBA00023224"/>
    </source>
</evidence>
<dbReference type="Pfam" id="PF00015">
    <property type="entry name" value="MCPsignal"/>
    <property type="match status" value="1"/>
</dbReference>
<evidence type="ECO:0000313" key="11">
    <source>
        <dbReference type="EMBL" id="MBA2870938.1"/>
    </source>
</evidence>
<dbReference type="AlphaFoldDB" id="A0A7W0BUL3"/>
<dbReference type="InterPro" id="IPR004089">
    <property type="entry name" value="MCPsignal_dom"/>
</dbReference>
<keyword evidence="8" id="KW-1133">Transmembrane helix</keyword>
<evidence type="ECO:0000256" key="1">
    <source>
        <dbReference type="ARBA" id="ARBA00004236"/>
    </source>
</evidence>
<comment type="caution">
    <text evidence="11">The sequence shown here is derived from an EMBL/GenBank/DDBJ whole genome shotgun (WGS) entry which is preliminary data.</text>
</comment>
<dbReference type="PANTHER" id="PTHR32089">
    <property type="entry name" value="METHYL-ACCEPTING CHEMOTAXIS PROTEIN MCPB"/>
    <property type="match status" value="1"/>
</dbReference>
<comment type="subcellular location">
    <subcellularLocation>
        <location evidence="1">Cell membrane</location>
    </subcellularLocation>
</comment>
<dbReference type="RefSeq" id="WP_181536825.1">
    <property type="nucleotide sequence ID" value="NZ_JACDUU010000002.1"/>
</dbReference>